<keyword evidence="3" id="KW-1185">Reference proteome</keyword>
<dbReference type="InParanoid" id="A0A0C3D5I8"/>
<feature type="non-terminal residue" evidence="2">
    <location>
        <position position="1"/>
    </location>
</feature>
<dbReference type="GO" id="GO:0005524">
    <property type="term" value="F:ATP binding"/>
    <property type="evidence" value="ECO:0007669"/>
    <property type="project" value="InterPro"/>
</dbReference>
<dbReference type="PANTHER" id="PTHR38248">
    <property type="entry name" value="FUNK1 6"/>
    <property type="match status" value="1"/>
</dbReference>
<dbReference type="HOGENOM" id="CLU_138921_0_0_1"/>
<accession>A0A0C3D5I8</accession>
<dbReference type="InterPro" id="IPR040976">
    <property type="entry name" value="Pkinase_fungal"/>
</dbReference>
<dbReference type="OrthoDB" id="2747778at2759"/>
<evidence type="ECO:0000313" key="3">
    <source>
        <dbReference type="Proteomes" id="UP000053989"/>
    </source>
</evidence>
<reference evidence="2 3" key="1">
    <citation type="submission" date="2014-04" db="EMBL/GenBank/DDBJ databases">
        <authorList>
            <consortium name="DOE Joint Genome Institute"/>
            <person name="Kuo A."/>
            <person name="Kohler A."/>
            <person name="Nagy L.G."/>
            <person name="Floudas D."/>
            <person name="Copeland A."/>
            <person name="Barry K.W."/>
            <person name="Cichocki N."/>
            <person name="Veneault-Fourrey C."/>
            <person name="LaButti K."/>
            <person name="Lindquist E.A."/>
            <person name="Lipzen A."/>
            <person name="Lundell T."/>
            <person name="Morin E."/>
            <person name="Murat C."/>
            <person name="Sun H."/>
            <person name="Tunlid A."/>
            <person name="Henrissat B."/>
            <person name="Grigoriev I.V."/>
            <person name="Hibbett D.S."/>
            <person name="Martin F."/>
            <person name="Nordberg H.P."/>
            <person name="Cantor M.N."/>
            <person name="Hua S.X."/>
        </authorList>
    </citation>
    <scope>NUCLEOTIDE SEQUENCE [LARGE SCALE GENOMIC DNA]</scope>
    <source>
        <strain evidence="2 3">Foug A</strain>
    </source>
</reference>
<sequence length="138" mass="15866">LVLKEVGRRLTDFICTRDLVNAVRDAIIALWEAFELAKILHRDISVGNIVIILNGNGKFMKALLIDWDLCKDITKLGARRRDRTGTWQFMSAALLRDVDKEHTIGDDLESSLHVLTWTMLRYVPHNIEPLTLRTDVQK</sequence>
<dbReference type="InterPro" id="IPR000719">
    <property type="entry name" value="Prot_kinase_dom"/>
</dbReference>
<evidence type="ECO:0000313" key="2">
    <source>
        <dbReference type="EMBL" id="KIM56065.1"/>
    </source>
</evidence>
<dbReference type="Pfam" id="PF17667">
    <property type="entry name" value="Pkinase_fungal"/>
    <property type="match status" value="1"/>
</dbReference>
<dbReference type="Gene3D" id="1.10.510.10">
    <property type="entry name" value="Transferase(Phosphotransferase) domain 1"/>
    <property type="match status" value="1"/>
</dbReference>
<dbReference type="AlphaFoldDB" id="A0A0C3D5I8"/>
<dbReference type="InterPro" id="IPR011009">
    <property type="entry name" value="Kinase-like_dom_sf"/>
</dbReference>
<gene>
    <name evidence="2" type="ORF">SCLCIDRAFT_71292</name>
</gene>
<organism evidence="2 3">
    <name type="scientific">Scleroderma citrinum Foug A</name>
    <dbReference type="NCBI Taxonomy" id="1036808"/>
    <lineage>
        <taxon>Eukaryota</taxon>
        <taxon>Fungi</taxon>
        <taxon>Dikarya</taxon>
        <taxon>Basidiomycota</taxon>
        <taxon>Agaricomycotina</taxon>
        <taxon>Agaricomycetes</taxon>
        <taxon>Agaricomycetidae</taxon>
        <taxon>Boletales</taxon>
        <taxon>Sclerodermatineae</taxon>
        <taxon>Sclerodermataceae</taxon>
        <taxon>Scleroderma</taxon>
    </lineage>
</organism>
<dbReference type="EMBL" id="KN822123">
    <property type="protein sequence ID" value="KIM56065.1"/>
    <property type="molecule type" value="Genomic_DNA"/>
</dbReference>
<name>A0A0C3D5I8_9AGAM</name>
<dbReference type="SUPFAM" id="SSF56112">
    <property type="entry name" value="Protein kinase-like (PK-like)"/>
    <property type="match status" value="1"/>
</dbReference>
<dbReference type="GO" id="GO:0004672">
    <property type="term" value="F:protein kinase activity"/>
    <property type="evidence" value="ECO:0007669"/>
    <property type="project" value="InterPro"/>
</dbReference>
<dbReference type="STRING" id="1036808.A0A0C3D5I8"/>
<dbReference type="PANTHER" id="PTHR38248:SF2">
    <property type="entry name" value="FUNK1 11"/>
    <property type="match status" value="1"/>
</dbReference>
<dbReference type="PROSITE" id="PS50011">
    <property type="entry name" value="PROTEIN_KINASE_DOM"/>
    <property type="match status" value="1"/>
</dbReference>
<evidence type="ECO:0000259" key="1">
    <source>
        <dbReference type="PROSITE" id="PS50011"/>
    </source>
</evidence>
<reference evidence="3" key="2">
    <citation type="submission" date="2015-01" db="EMBL/GenBank/DDBJ databases">
        <title>Evolutionary Origins and Diversification of the Mycorrhizal Mutualists.</title>
        <authorList>
            <consortium name="DOE Joint Genome Institute"/>
            <consortium name="Mycorrhizal Genomics Consortium"/>
            <person name="Kohler A."/>
            <person name="Kuo A."/>
            <person name="Nagy L.G."/>
            <person name="Floudas D."/>
            <person name="Copeland A."/>
            <person name="Barry K.W."/>
            <person name="Cichocki N."/>
            <person name="Veneault-Fourrey C."/>
            <person name="LaButti K."/>
            <person name="Lindquist E.A."/>
            <person name="Lipzen A."/>
            <person name="Lundell T."/>
            <person name="Morin E."/>
            <person name="Murat C."/>
            <person name="Riley R."/>
            <person name="Ohm R."/>
            <person name="Sun H."/>
            <person name="Tunlid A."/>
            <person name="Henrissat B."/>
            <person name="Grigoriev I.V."/>
            <person name="Hibbett D.S."/>
            <person name="Martin F."/>
        </authorList>
    </citation>
    <scope>NUCLEOTIDE SEQUENCE [LARGE SCALE GENOMIC DNA]</scope>
    <source>
        <strain evidence="3">Foug A</strain>
    </source>
</reference>
<feature type="non-terminal residue" evidence="2">
    <location>
        <position position="138"/>
    </location>
</feature>
<feature type="domain" description="Protein kinase" evidence="1">
    <location>
        <begin position="1"/>
        <end position="138"/>
    </location>
</feature>
<protein>
    <recommendedName>
        <fullName evidence="1">Protein kinase domain-containing protein</fullName>
    </recommendedName>
</protein>
<dbReference type="Proteomes" id="UP000053989">
    <property type="component" value="Unassembled WGS sequence"/>
</dbReference>
<proteinExistence type="predicted"/>